<dbReference type="Proteomes" id="UP000215694">
    <property type="component" value="Unassembled WGS sequence"/>
</dbReference>
<feature type="transmembrane region" description="Helical" evidence="1">
    <location>
        <begin position="6"/>
        <end position="26"/>
    </location>
</feature>
<organism evidence="2 3">
    <name type="scientific">Romboutsia weinsteinii</name>
    <dbReference type="NCBI Taxonomy" id="2020949"/>
    <lineage>
        <taxon>Bacteria</taxon>
        <taxon>Bacillati</taxon>
        <taxon>Bacillota</taxon>
        <taxon>Clostridia</taxon>
        <taxon>Peptostreptococcales</taxon>
        <taxon>Peptostreptococcaceae</taxon>
        <taxon>Romboutsia</taxon>
    </lineage>
</organism>
<gene>
    <name evidence="2" type="ORF">CHL78_014285</name>
</gene>
<dbReference type="OrthoDB" id="10013706at2"/>
<evidence type="ECO:0008006" key="4">
    <source>
        <dbReference type="Google" id="ProtNLM"/>
    </source>
</evidence>
<protein>
    <recommendedName>
        <fullName evidence="4">DUF4181 domain-containing protein</fullName>
    </recommendedName>
</protein>
<accession>A0A371J0D5</accession>
<evidence type="ECO:0000313" key="3">
    <source>
        <dbReference type="Proteomes" id="UP000215694"/>
    </source>
</evidence>
<dbReference type="AlphaFoldDB" id="A0A371J0D5"/>
<evidence type="ECO:0000313" key="2">
    <source>
        <dbReference type="EMBL" id="RDY26262.1"/>
    </source>
</evidence>
<dbReference type="EMBL" id="NOJY02000031">
    <property type="protein sequence ID" value="RDY26262.1"/>
    <property type="molecule type" value="Genomic_DNA"/>
</dbReference>
<name>A0A371J0D5_9FIRM</name>
<reference evidence="2 3" key="1">
    <citation type="journal article" date="2017" name="Genome Announc.">
        <title>Draft Genome Sequence of Romboutsia weinsteinii sp. nov. Strain CCRI-19649(T) Isolated from Surface Water.</title>
        <authorList>
            <person name="Maheux A.F."/>
            <person name="Boudreau D.K."/>
            <person name="Berube E."/>
            <person name="Boissinot M."/>
            <person name="Cantin P."/>
            <person name="Raymond F."/>
            <person name="Corbeil J."/>
            <person name="Omar R.F."/>
            <person name="Bergeron M.G."/>
        </authorList>
    </citation>
    <scope>NUCLEOTIDE SEQUENCE [LARGE SCALE GENOMIC DNA]</scope>
    <source>
        <strain evidence="2 3">CCRI-19649</strain>
    </source>
</reference>
<comment type="caution">
    <text evidence="2">The sequence shown here is derived from an EMBL/GenBank/DDBJ whole genome shotgun (WGS) entry which is preliminary data.</text>
</comment>
<dbReference type="RefSeq" id="WP_094367129.1">
    <property type="nucleotide sequence ID" value="NZ_NOJY02000031.1"/>
</dbReference>
<keyword evidence="3" id="KW-1185">Reference proteome</keyword>
<keyword evidence="1" id="KW-0472">Membrane</keyword>
<feature type="transmembrane region" description="Helical" evidence="1">
    <location>
        <begin position="104"/>
        <end position="126"/>
    </location>
</feature>
<keyword evidence="1" id="KW-1133">Transmembrane helix</keyword>
<keyword evidence="1" id="KW-0812">Transmembrane</keyword>
<evidence type="ECO:0000256" key="1">
    <source>
        <dbReference type="SAM" id="Phobius"/>
    </source>
</evidence>
<proteinExistence type="predicted"/>
<sequence>MDNIYFVLIILLGVLILVPFLGRYLLKRKLNPNKEYLNEIKGIKKIKRLRIIDSISIFILLIIPYSNKRLVLLIIILTITEVIRNKYTLNYLDTKDENTDTRKYILYDFGFQMIVIIVIIIINYYFLT</sequence>